<accession>F3GR76</accession>
<evidence type="ECO:0000313" key="2">
    <source>
        <dbReference type="Proteomes" id="UP000004986"/>
    </source>
</evidence>
<dbReference type="HOGENOM" id="CLU_3262645_0_0_6"/>
<dbReference type="Proteomes" id="UP000004986">
    <property type="component" value="Unassembled WGS sequence"/>
</dbReference>
<proteinExistence type="predicted"/>
<feature type="non-terminal residue" evidence="1">
    <location>
        <position position="1"/>
    </location>
</feature>
<dbReference type="EMBL" id="AEAI01004443">
    <property type="protein sequence ID" value="EGH49579.1"/>
    <property type="molecule type" value="Genomic_DNA"/>
</dbReference>
<evidence type="ECO:0000313" key="1">
    <source>
        <dbReference type="EMBL" id="EGH49579.1"/>
    </source>
</evidence>
<reference evidence="1 2" key="1">
    <citation type="journal article" date="2011" name="PLoS Pathog.">
        <title>Dynamic evolution of pathogenicity revealed by sequencing and comparative genomics of 19 Pseudomonas syringae isolates.</title>
        <authorList>
            <person name="Baltrus D.A."/>
            <person name="Nishimura M.T."/>
            <person name="Romanchuk A."/>
            <person name="Chang J.H."/>
            <person name="Mukhtar M.S."/>
            <person name="Cherkis K."/>
            <person name="Roach J."/>
            <person name="Grant S.R."/>
            <person name="Jones C.D."/>
            <person name="Dangl J.L."/>
        </authorList>
    </citation>
    <scope>NUCLEOTIDE SEQUENCE [LARGE SCALE GENOMIC DNA]</scope>
    <source>
        <strain evidence="1 2">1704B</strain>
    </source>
</reference>
<comment type="caution">
    <text evidence="1">The sequence shown here is derived from an EMBL/GenBank/DDBJ whole genome shotgun (WGS) entry which is preliminary data.</text>
</comment>
<keyword evidence="2" id="KW-1185">Reference proteome</keyword>
<dbReference type="AlphaFoldDB" id="F3GR76"/>
<protein>
    <submittedName>
        <fullName evidence="1">Peptidase aspartic, active site protein</fullName>
    </submittedName>
</protein>
<organism evidence="1 2">
    <name type="scientific">Pseudomonas syringae pv. pisi str. 1704B</name>
    <dbReference type="NCBI Taxonomy" id="629263"/>
    <lineage>
        <taxon>Bacteria</taxon>
        <taxon>Pseudomonadati</taxon>
        <taxon>Pseudomonadota</taxon>
        <taxon>Gammaproteobacteria</taxon>
        <taxon>Pseudomonadales</taxon>
        <taxon>Pseudomonadaceae</taxon>
        <taxon>Pseudomonas</taxon>
        <taxon>Pseudomonas syringae</taxon>
    </lineage>
</organism>
<feature type="non-terminal residue" evidence="1">
    <location>
        <position position="42"/>
    </location>
</feature>
<name>F3GR76_PSESJ</name>
<sequence length="42" mass="4500">DGARQDFAQAMAVGNLPLREQASLYAAMGQPSEALQRLQQAP</sequence>
<gene>
    <name evidence="1" type="ORF">PSYPI_47231</name>
</gene>